<feature type="region of interest" description="Disordered" evidence="1">
    <location>
        <begin position="358"/>
        <end position="497"/>
    </location>
</feature>
<feature type="compositionally biased region" description="Acidic residues" evidence="1">
    <location>
        <begin position="421"/>
        <end position="434"/>
    </location>
</feature>
<feature type="compositionally biased region" description="Basic residues" evidence="1">
    <location>
        <begin position="388"/>
        <end position="397"/>
    </location>
</feature>
<evidence type="ECO:0000313" key="3">
    <source>
        <dbReference type="Proteomes" id="UP000292702"/>
    </source>
</evidence>
<feature type="compositionally biased region" description="Basic and acidic residues" evidence="1">
    <location>
        <begin position="222"/>
        <end position="232"/>
    </location>
</feature>
<dbReference type="EMBL" id="RWJN01000022">
    <property type="protein sequence ID" value="TCD70344.1"/>
    <property type="molecule type" value="Genomic_DNA"/>
</dbReference>
<dbReference type="AlphaFoldDB" id="A0A4R0S233"/>
<protein>
    <submittedName>
        <fullName evidence="2">Uncharacterized protein</fullName>
    </submittedName>
</protein>
<feature type="compositionally biased region" description="Acidic residues" evidence="1">
    <location>
        <begin position="488"/>
        <end position="497"/>
    </location>
</feature>
<feature type="region of interest" description="Disordered" evidence="1">
    <location>
        <begin position="153"/>
        <end position="178"/>
    </location>
</feature>
<proteinExistence type="predicted"/>
<feature type="compositionally biased region" description="Basic residues" evidence="1">
    <location>
        <begin position="455"/>
        <end position="464"/>
    </location>
</feature>
<evidence type="ECO:0000313" key="2">
    <source>
        <dbReference type="EMBL" id="TCD70344.1"/>
    </source>
</evidence>
<accession>A0A4R0S233</accession>
<feature type="compositionally biased region" description="Polar residues" evidence="1">
    <location>
        <begin position="362"/>
        <end position="373"/>
    </location>
</feature>
<sequence length="497" mass="54087">MFLVHLLYAAGVAVMSFAGLVTHTGITAFRDFDLIAIPAFVFIRALYIEVTRPVQQVNVDFPTSDFMSTIPTAPVIVTSLIVRPPSLVPSVIVRTTTDLAVIPTTCKALLVLETLKPIMSRAEEEREEHVCEWPSATPITLLEFTSAFEAPSLPPTALDAAPSSEPTTTPSKSTQPSALRSTFTPYFTLIVASAIICASVSYVLSPPHPGQRDHSVPSVASQHEHVSVREPQDSLVTVEDQNTPSNDEPEPEPEAEAMEAAEIIEEQADNKEEIEEPNTQDAPQVQTLEIQVDLEVTGDPADGTEDVEELLSHNETEPMEVLELEKVIGEQAVQVQETPNKNAPLVEVLEVEAAAIQDGDAPSNTLIAPSTPTAVPEAVDESGPSSGPKRRRGKRGGVRSETARRRRNAERAELRAYDLNVDGEDVEQDGEEDYPTPTPEAVDEPQAESGPSIGPKRRRGKRGGVRSETARRRRNAERAELRAYDLNADGEGDEEDY</sequence>
<comment type="caution">
    <text evidence="2">The sequence shown here is derived from an EMBL/GenBank/DDBJ whole genome shotgun (WGS) entry which is preliminary data.</text>
</comment>
<name>A0A4R0S233_9APHY</name>
<dbReference type="Proteomes" id="UP000292702">
    <property type="component" value="Unassembled WGS sequence"/>
</dbReference>
<keyword evidence="3" id="KW-1185">Reference proteome</keyword>
<evidence type="ECO:0000256" key="1">
    <source>
        <dbReference type="SAM" id="MobiDB-lite"/>
    </source>
</evidence>
<feature type="compositionally biased region" description="Low complexity" evidence="1">
    <location>
        <begin position="162"/>
        <end position="177"/>
    </location>
</feature>
<feature type="compositionally biased region" description="Acidic residues" evidence="1">
    <location>
        <begin position="247"/>
        <end position="256"/>
    </location>
</feature>
<organism evidence="2 3">
    <name type="scientific">Steccherinum ochraceum</name>
    <dbReference type="NCBI Taxonomy" id="92696"/>
    <lineage>
        <taxon>Eukaryota</taxon>
        <taxon>Fungi</taxon>
        <taxon>Dikarya</taxon>
        <taxon>Basidiomycota</taxon>
        <taxon>Agaricomycotina</taxon>
        <taxon>Agaricomycetes</taxon>
        <taxon>Polyporales</taxon>
        <taxon>Steccherinaceae</taxon>
        <taxon>Steccherinum</taxon>
    </lineage>
</organism>
<reference evidence="2 3" key="1">
    <citation type="submission" date="2018-11" db="EMBL/GenBank/DDBJ databases">
        <title>Genome assembly of Steccherinum ochraceum LE-BIN_3174, the white-rot fungus of the Steccherinaceae family (The Residual Polyporoid clade, Polyporales, Basidiomycota).</title>
        <authorList>
            <person name="Fedorova T.V."/>
            <person name="Glazunova O.A."/>
            <person name="Landesman E.O."/>
            <person name="Moiseenko K.V."/>
            <person name="Psurtseva N.V."/>
            <person name="Savinova O.S."/>
            <person name="Shakhova N.V."/>
            <person name="Tyazhelova T.V."/>
            <person name="Vasina D.V."/>
        </authorList>
    </citation>
    <scope>NUCLEOTIDE SEQUENCE [LARGE SCALE GENOMIC DNA]</scope>
    <source>
        <strain evidence="2 3">LE-BIN_3174</strain>
    </source>
</reference>
<feature type="region of interest" description="Disordered" evidence="1">
    <location>
        <begin position="207"/>
        <end position="256"/>
    </location>
</feature>
<gene>
    <name evidence="2" type="ORF">EIP91_003695</name>
</gene>